<dbReference type="Pfam" id="PF15811">
    <property type="entry name" value="SVIP"/>
    <property type="match status" value="1"/>
</dbReference>
<evidence type="ECO:0000313" key="5">
    <source>
        <dbReference type="EMBL" id="KAB8289625.1"/>
    </source>
</evidence>
<feature type="compositionally biased region" description="Low complexity" evidence="4">
    <location>
        <begin position="47"/>
        <end position="56"/>
    </location>
</feature>
<evidence type="ECO:0000256" key="2">
    <source>
        <dbReference type="ARBA" id="ARBA00023139"/>
    </source>
</evidence>
<dbReference type="Proteomes" id="UP000326757">
    <property type="component" value="Unassembled WGS sequence"/>
</dbReference>
<dbReference type="OrthoDB" id="5415072at2759"/>
<proteinExistence type="predicted"/>
<feature type="compositionally biased region" description="Polar residues" evidence="4">
    <location>
        <begin position="1"/>
        <end position="16"/>
    </location>
</feature>
<dbReference type="InterPro" id="IPR031632">
    <property type="entry name" value="SVIP"/>
</dbReference>
<evidence type="ECO:0000256" key="4">
    <source>
        <dbReference type="SAM" id="MobiDB-lite"/>
    </source>
</evidence>
<evidence type="ECO:0000256" key="3">
    <source>
        <dbReference type="ARBA" id="ARBA00023288"/>
    </source>
</evidence>
<reference evidence="5 6" key="1">
    <citation type="submission" date="2019-06" db="EMBL/GenBank/DDBJ databases">
        <title>Genome Sequence of the Brown Rot Fungal Pathogen Monilinia laxa.</title>
        <authorList>
            <person name="De Miccolis Angelini R.M."/>
            <person name="Landi L."/>
            <person name="Abate D."/>
            <person name="Pollastro S."/>
            <person name="Romanazzi G."/>
            <person name="Faretra F."/>
        </authorList>
    </citation>
    <scope>NUCLEOTIDE SEQUENCE [LARGE SCALE GENOMIC DNA]</scope>
    <source>
        <strain evidence="5 6">Mlax316</strain>
    </source>
</reference>
<protein>
    <submittedName>
        <fullName evidence="5">Uncharacterized protein</fullName>
    </submittedName>
</protein>
<comment type="caution">
    <text evidence="5">The sequence shown here is derived from an EMBL/GenBank/DDBJ whole genome shotgun (WGS) entry which is preliminary data.</text>
</comment>
<keyword evidence="2" id="KW-0564">Palmitate</keyword>
<evidence type="ECO:0000256" key="1">
    <source>
        <dbReference type="ARBA" id="ARBA00022707"/>
    </source>
</evidence>
<name>A0A5N6JMK5_MONLA</name>
<keyword evidence="3" id="KW-0449">Lipoprotein</keyword>
<sequence length="130" mass="13322">MGNCCSTSDSEPSPFNQPGRVLSSAPAKPNTPSGTAAPKSSVPRKVGGPPRTLGSGPSSGSGNGSAQEDARRKAAEAAEARLSSKKPKGTLGKKLQEEQSQTLETVRKNASAAERQKRDADAAADARAYN</sequence>
<dbReference type="AlphaFoldDB" id="A0A5N6JMK5"/>
<feature type="compositionally biased region" description="Basic and acidic residues" evidence="4">
    <location>
        <begin position="68"/>
        <end position="79"/>
    </location>
</feature>
<feature type="region of interest" description="Disordered" evidence="4">
    <location>
        <begin position="1"/>
        <end position="130"/>
    </location>
</feature>
<keyword evidence="6" id="KW-1185">Reference proteome</keyword>
<keyword evidence="1" id="KW-0519">Myristate</keyword>
<dbReference type="EMBL" id="VIGI01000021">
    <property type="protein sequence ID" value="KAB8289625.1"/>
    <property type="molecule type" value="Genomic_DNA"/>
</dbReference>
<accession>A0A5N6JMK5</accession>
<organism evidence="5 6">
    <name type="scientific">Monilinia laxa</name>
    <name type="common">Brown rot fungus</name>
    <name type="synonym">Sclerotinia laxa</name>
    <dbReference type="NCBI Taxonomy" id="61186"/>
    <lineage>
        <taxon>Eukaryota</taxon>
        <taxon>Fungi</taxon>
        <taxon>Dikarya</taxon>
        <taxon>Ascomycota</taxon>
        <taxon>Pezizomycotina</taxon>
        <taxon>Leotiomycetes</taxon>
        <taxon>Helotiales</taxon>
        <taxon>Sclerotiniaceae</taxon>
        <taxon>Monilinia</taxon>
    </lineage>
</organism>
<evidence type="ECO:0000313" key="6">
    <source>
        <dbReference type="Proteomes" id="UP000326757"/>
    </source>
</evidence>
<gene>
    <name evidence="5" type="ORF">EYC80_010539</name>
</gene>